<dbReference type="Gene3D" id="3.30.160.110">
    <property type="entry name" value="Siroheme synthase, domain 2"/>
    <property type="match status" value="1"/>
</dbReference>
<dbReference type="SUPFAM" id="SSF53790">
    <property type="entry name" value="Tetrapyrrole methylase"/>
    <property type="match status" value="1"/>
</dbReference>
<dbReference type="Pfam" id="PF14824">
    <property type="entry name" value="Sirohm_synth_M"/>
    <property type="match status" value="1"/>
</dbReference>
<dbReference type="RefSeq" id="WP_237252315.1">
    <property type="nucleotide sequence ID" value="NZ_JAKJXE010000013.1"/>
</dbReference>
<dbReference type="InterPro" id="IPR000878">
    <property type="entry name" value="4pyrrol_Mease"/>
</dbReference>
<dbReference type="NCBIfam" id="TIGR01470">
    <property type="entry name" value="cysG_Nterm"/>
    <property type="match status" value="1"/>
</dbReference>
<feature type="binding site" evidence="15">
    <location>
        <begin position="43"/>
        <end position="44"/>
    </location>
    <ligand>
        <name>NAD(+)</name>
        <dbReference type="ChEBI" id="CHEBI:57540"/>
    </ligand>
</feature>
<reference evidence="20" key="1">
    <citation type="submission" date="2022-01" db="EMBL/GenBank/DDBJ databases">
        <title>Pseudomonas sp. nov. isolated from Antarctic regolith.</title>
        <authorList>
            <person name="Novakova D."/>
            <person name="Sedlar K."/>
        </authorList>
    </citation>
    <scope>NUCLEOTIDE SEQUENCE</scope>
    <source>
        <strain evidence="20">P2647</strain>
    </source>
</reference>
<feature type="binding site" evidence="15">
    <location>
        <begin position="331"/>
        <end position="332"/>
    </location>
    <ligand>
        <name>S-adenosyl-L-methionine</name>
        <dbReference type="ChEBI" id="CHEBI:59789"/>
    </ligand>
</feature>
<keyword evidence="5 15" id="KW-0489">Methyltransferase</keyword>
<gene>
    <name evidence="15 20" type="primary">cysG</name>
    <name evidence="20" type="ORF">L4G47_12345</name>
</gene>
<keyword evidence="7 15" id="KW-0949">S-adenosyl-L-methionine</keyword>
<keyword evidence="4 15" id="KW-0169">Cobalamin biosynthesis</keyword>
<feature type="active site" description="Proton donor" evidence="15">
    <location>
        <position position="270"/>
    </location>
</feature>
<dbReference type="Pfam" id="PF13241">
    <property type="entry name" value="NAD_binding_7"/>
    <property type="match status" value="1"/>
</dbReference>
<dbReference type="Gene3D" id="1.10.8.210">
    <property type="entry name" value="Sirohaem synthase, dimerisation domain"/>
    <property type="match status" value="1"/>
</dbReference>
<dbReference type="PANTHER" id="PTHR45790">
    <property type="entry name" value="SIROHEME SYNTHASE-RELATED"/>
    <property type="match status" value="1"/>
</dbReference>
<dbReference type="HAMAP" id="MF_01646">
    <property type="entry name" value="Siroheme_synth"/>
    <property type="match status" value="1"/>
</dbReference>
<feature type="region of interest" description="Uroporphyrinogen-III C-methyltransferase" evidence="15">
    <location>
        <begin position="216"/>
        <end position="464"/>
    </location>
</feature>
<dbReference type="InterPro" id="IPR028281">
    <property type="entry name" value="Sirohaem_synthase_central"/>
</dbReference>
<evidence type="ECO:0000259" key="19">
    <source>
        <dbReference type="Pfam" id="PF14824"/>
    </source>
</evidence>
<evidence type="ECO:0000256" key="13">
    <source>
        <dbReference type="ARBA" id="ARBA00025705"/>
    </source>
</evidence>
<dbReference type="InterPro" id="IPR035996">
    <property type="entry name" value="4pyrrol_Methylase_sf"/>
</dbReference>
<evidence type="ECO:0000256" key="11">
    <source>
        <dbReference type="ARBA" id="ARBA00023244"/>
    </source>
</evidence>
<evidence type="ECO:0000256" key="4">
    <source>
        <dbReference type="ARBA" id="ARBA00022573"/>
    </source>
</evidence>
<dbReference type="GO" id="GO:0043115">
    <property type="term" value="F:precorrin-2 dehydrogenase activity"/>
    <property type="evidence" value="ECO:0007669"/>
    <property type="project" value="UniProtKB-EC"/>
</dbReference>
<dbReference type="InterPro" id="IPR006367">
    <property type="entry name" value="Sirohaem_synthase_N"/>
</dbReference>
<comment type="caution">
    <text evidence="20">The sequence shown here is derived from an EMBL/GenBank/DDBJ whole genome shotgun (WGS) entry which is preliminary data.</text>
</comment>
<comment type="pathway">
    <text evidence="15">Cofactor biosynthesis; adenosylcobalamin biosynthesis; sirohydrochlorin from precorrin-2: step 1/1.</text>
</comment>
<dbReference type="InterPro" id="IPR014776">
    <property type="entry name" value="4pyrrole_Mease_sub2"/>
</dbReference>
<dbReference type="NCBIfam" id="NF004790">
    <property type="entry name" value="PRK06136.1"/>
    <property type="match status" value="1"/>
</dbReference>
<dbReference type="PIRSF" id="PIRSF036426">
    <property type="entry name" value="Sirohaem_synth"/>
    <property type="match status" value="1"/>
</dbReference>
<feature type="binding site" evidence="15">
    <location>
        <begin position="22"/>
        <end position="23"/>
    </location>
    <ligand>
        <name>NAD(+)</name>
        <dbReference type="ChEBI" id="CHEBI:57540"/>
    </ligand>
</feature>
<dbReference type="GO" id="GO:0032259">
    <property type="term" value="P:methylation"/>
    <property type="evidence" value="ECO:0007669"/>
    <property type="project" value="UniProtKB-KW"/>
</dbReference>
<keyword evidence="12 15" id="KW-0511">Multifunctional enzyme</keyword>
<dbReference type="Proteomes" id="UP001162905">
    <property type="component" value="Unassembled WGS sequence"/>
</dbReference>
<evidence type="ECO:0000259" key="17">
    <source>
        <dbReference type="Pfam" id="PF00590"/>
    </source>
</evidence>
<keyword evidence="3 15" id="KW-0597">Phosphoprotein</keyword>
<evidence type="ECO:0000256" key="3">
    <source>
        <dbReference type="ARBA" id="ARBA00022553"/>
    </source>
</evidence>
<dbReference type="Gene3D" id="3.30.950.10">
    <property type="entry name" value="Methyltransferase, Cobalt-precorrin-4 Transmethylase, Domain 2"/>
    <property type="match status" value="1"/>
</dbReference>
<dbReference type="InterPro" id="IPR050161">
    <property type="entry name" value="Siro_Cobalamin_biosynth"/>
</dbReference>
<dbReference type="GO" id="GO:0004851">
    <property type="term" value="F:uroporphyrin-III C-methyltransferase activity"/>
    <property type="evidence" value="ECO:0007669"/>
    <property type="project" value="UniProtKB-EC"/>
</dbReference>
<keyword evidence="11 15" id="KW-0627">Porphyrin biosynthesis</keyword>
<evidence type="ECO:0000256" key="10">
    <source>
        <dbReference type="ARBA" id="ARBA00023239"/>
    </source>
</evidence>
<dbReference type="InterPro" id="IPR006366">
    <property type="entry name" value="CobA/CysG_C"/>
</dbReference>
<evidence type="ECO:0000256" key="7">
    <source>
        <dbReference type="ARBA" id="ARBA00022691"/>
    </source>
</evidence>
<feature type="binding site" evidence="15">
    <location>
        <position position="383"/>
    </location>
    <ligand>
        <name>S-adenosyl-L-methionine</name>
        <dbReference type="ChEBI" id="CHEBI:59789"/>
    </ligand>
</feature>
<dbReference type="PANTHER" id="PTHR45790:SF1">
    <property type="entry name" value="SIROHEME SYNTHASE"/>
    <property type="match status" value="1"/>
</dbReference>
<evidence type="ECO:0000256" key="1">
    <source>
        <dbReference type="ARBA" id="ARBA00005010"/>
    </source>
</evidence>
<feature type="domain" description="Sirohaem synthase dimerisation" evidence="18">
    <location>
        <begin position="151"/>
        <end position="206"/>
    </location>
</feature>
<dbReference type="EC" id="1.3.1.76" evidence="15"/>
<comment type="pathway">
    <text evidence="15">Cofactor biosynthesis; adenosylcobalamin biosynthesis; precorrin-2 from uroporphyrinogen III: step 1/1.</text>
</comment>
<dbReference type="EC" id="4.99.1.4" evidence="15"/>
<comment type="similarity">
    <text evidence="15">In the N-terminal section; belongs to the precorrin-2 dehydrogenase / sirohydrochlorin ferrochelatase family.</text>
</comment>
<feature type="binding site" evidence="15">
    <location>
        <begin position="301"/>
        <end position="303"/>
    </location>
    <ligand>
        <name>S-adenosyl-L-methionine</name>
        <dbReference type="ChEBI" id="CHEBI:59789"/>
    </ligand>
</feature>
<proteinExistence type="inferred from homology"/>
<dbReference type="NCBIfam" id="TIGR01469">
    <property type="entry name" value="cobA_cysG_Cterm"/>
    <property type="match status" value="1"/>
</dbReference>
<dbReference type="NCBIfam" id="NF007922">
    <property type="entry name" value="PRK10637.1"/>
    <property type="match status" value="1"/>
</dbReference>
<evidence type="ECO:0000256" key="16">
    <source>
        <dbReference type="RuleBase" id="RU003960"/>
    </source>
</evidence>
<evidence type="ECO:0000256" key="8">
    <source>
        <dbReference type="ARBA" id="ARBA00023002"/>
    </source>
</evidence>
<dbReference type="PROSITE" id="PS00840">
    <property type="entry name" value="SUMT_2"/>
    <property type="match status" value="1"/>
</dbReference>
<feature type="domain" description="Tetrapyrrole methylase" evidence="17">
    <location>
        <begin position="218"/>
        <end position="427"/>
    </location>
</feature>
<dbReference type="Pfam" id="PF00590">
    <property type="entry name" value="TP_methylase"/>
    <property type="match status" value="1"/>
</dbReference>
<feature type="domain" description="Siroheme synthase central" evidence="19">
    <location>
        <begin position="119"/>
        <end position="144"/>
    </location>
</feature>
<dbReference type="SUPFAM" id="SSF51735">
    <property type="entry name" value="NAD(P)-binding Rossmann-fold domains"/>
    <property type="match status" value="1"/>
</dbReference>
<keyword evidence="10 15" id="KW-0456">Lyase</keyword>
<dbReference type="InterPro" id="IPR012409">
    <property type="entry name" value="Sirohaem_synth"/>
</dbReference>
<comment type="catalytic activity">
    <reaction evidence="15">
        <text>siroheme + 2 H(+) = sirohydrochlorin + Fe(2+)</text>
        <dbReference type="Rhea" id="RHEA:24360"/>
        <dbReference type="ChEBI" id="CHEBI:15378"/>
        <dbReference type="ChEBI" id="CHEBI:29033"/>
        <dbReference type="ChEBI" id="CHEBI:58351"/>
        <dbReference type="ChEBI" id="CHEBI:60052"/>
        <dbReference type="EC" id="4.99.1.4"/>
    </reaction>
</comment>
<evidence type="ECO:0000313" key="21">
    <source>
        <dbReference type="Proteomes" id="UP001162905"/>
    </source>
</evidence>
<organism evidence="20 21">
    <name type="scientific">Pseudomonas petrae</name>
    <dbReference type="NCBI Taxonomy" id="2912190"/>
    <lineage>
        <taxon>Bacteria</taxon>
        <taxon>Pseudomonadati</taxon>
        <taxon>Pseudomonadota</taxon>
        <taxon>Gammaproteobacteria</taxon>
        <taxon>Pseudomonadales</taxon>
        <taxon>Pseudomonadaceae</taxon>
        <taxon>Pseudomonas</taxon>
    </lineage>
</organism>
<comment type="similarity">
    <text evidence="15">In the C-terminal section; belongs to the precorrin methyltransferase family.</text>
</comment>
<evidence type="ECO:0000259" key="18">
    <source>
        <dbReference type="Pfam" id="PF10414"/>
    </source>
</evidence>
<feature type="active site" description="Proton acceptor" evidence="15">
    <location>
        <position position="248"/>
    </location>
</feature>
<evidence type="ECO:0000256" key="6">
    <source>
        <dbReference type="ARBA" id="ARBA00022679"/>
    </source>
</evidence>
<evidence type="ECO:0000256" key="14">
    <source>
        <dbReference type="ARBA" id="ARBA00047561"/>
    </source>
</evidence>
<evidence type="ECO:0000256" key="15">
    <source>
        <dbReference type="HAMAP-Rule" id="MF_01646"/>
    </source>
</evidence>
<evidence type="ECO:0000256" key="9">
    <source>
        <dbReference type="ARBA" id="ARBA00023027"/>
    </source>
</evidence>
<dbReference type="EC" id="2.1.1.107" evidence="15"/>
<dbReference type="Gene3D" id="3.40.1010.10">
    <property type="entry name" value="Cobalt-precorrin-4 Transmethylase, Domain 1"/>
    <property type="match status" value="1"/>
</dbReference>
<feature type="binding site" evidence="15">
    <location>
        <position position="225"/>
    </location>
    <ligand>
        <name>S-adenosyl-L-methionine</name>
        <dbReference type="ChEBI" id="CHEBI:59789"/>
    </ligand>
</feature>
<dbReference type="SUPFAM" id="SSF75615">
    <property type="entry name" value="Siroheme synthase middle domains-like"/>
    <property type="match status" value="1"/>
</dbReference>
<protein>
    <recommendedName>
        <fullName evidence="15">Siroheme synthase</fullName>
    </recommendedName>
    <domain>
        <recommendedName>
            <fullName evidence="15">Uroporphyrinogen-III C-methyltransferase</fullName>
            <shortName evidence="15">Urogen III methylase</shortName>
            <ecNumber evidence="15">2.1.1.107</ecNumber>
        </recommendedName>
        <alternativeName>
            <fullName evidence="15">SUMT</fullName>
        </alternativeName>
        <alternativeName>
            <fullName evidence="15">Uroporphyrinogen III methylase</fullName>
            <shortName evidence="15">UROM</shortName>
        </alternativeName>
    </domain>
    <domain>
        <recommendedName>
            <fullName evidence="15">Precorrin-2 dehydrogenase</fullName>
            <ecNumber evidence="15">1.3.1.76</ecNumber>
        </recommendedName>
    </domain>
    <domain>
        <recommendedName>
            <fullName evidence="15">Sirohydrochlorin ferrochelatase</fullName>
            <ecNumber evidence="15">4.99.1.4</ecNumber>
        </recommendedName>
    </domain>
</protein>
<dbReference type="CDD" id="cd11642">
    <property type="entry name" value="SUMT"/>
    <property type="match status" value="1"/>
</dbReference>
<keyword evidence="6 15" id="KW-0808">Transferase</keyword>
<evidence type="ECO:0000313" key="20">
    <source>
        <dbReference type="EMBL" id="MCF7543014.1"/>
    </source>
</evidence>
<keyword evidence="8 15" id="KW-0560">Oxidoreductase</keyword>
<dbReference type="InterPro" id="IPR037115">
    <property type="entry name" value="Sirohaem_synt_dimer_dom_sf"/>
</dbReference>
<comment type="similarity">
    <text evidence="2 16">Belongs to the precorrin methyltransferase family.</text>
</comment>
<dbReference type="EMBL" id="JAKJXH010000011">
    <property type="protein sequence ID" value="MCF7543014.1"/>
    <property type="molecule type" value="Genomic_DNA"/>
</dbReference>
<dbReference type="GO" id="GO:0051266">
    <property type="term" value="F:sirohydrochlorin ferrochelatase activity"/>
    <property type="evidence" value="ECO:0007669"/>
    <property type="project" value="UniProtKB-EC"/>
</dbReference>
<keyword evidence="9 15" id="KW-0520">NAD</keyword>
<evidence type="ECO:0000256" key="12">
    <source>
        <dbReference type="ARBA" id="ARBA00023268"/>
    </source>
</evidence>
<comment type="pathway">
    <text evidence="13 15">Porphyrin-containing compound metabolism; siroheme biosynthesis; precorrin-2 from uroporphyrinogen III: step 1/1.</text>
</comment>
<dbReference type="InterPro" id="IPR014777">
    <property type="entry name" value="4pyrrole_Mease_sub1"/>
</dbReference>
<feature type="modified residue" description="Phosphoserine" evidence="15">
    <location>
        <position position="128"/>
    </location>
</feature>
<evidence type="ECO:0000256" key="5">
    <source>
        <dbReference type="ARBA" id="ARBA00022603"/>
    </source>
</evidence>
<name>A0ABS9I6P5_9PSED</name>
<comment type="catalytic activity">
    <reaction evidence="14 15">
        <text>precorrin-2 + NAD(+) = sirohydrochlorin + NADH + 2 H(+)</text>
        <dbReference type="Rhea" id="RHEA:15613"/>
        <dbReference type="ChEBI" id="CHEBI:15378"/>
        <dbReference type="ChEBI" id="CHEBI:57540"/>
        <dbReference type="ChEBI" id="CHEBI:57945"/>
        <dbReference type="ChEBI" id="CHEBI:58351"/>
        <dbReference type="ChEBI" id="CHEBI:58827"/>
        <dbReference type="EC" id="1.3.1.76"/>
    </reaction>
</comment>
<keyword evidence="21" id="KW-1185">Reference proteome</keyword>
<dbReference type="InterPro" id="IPR019478">
    <property type="entry name" value="Sirohaem_synthase_dimer_dom"/>
</dbReference>
<evidence type="ECO:0000256" key="2">
    <source>
        <dbReference type="ARBA" id="ARBA00005879"/>
    </source>
</evidence>
<feature type="binding site" evidence="15">
    <location>
        <position position="412"/>
    </location>
    <ligand>
        <name>S-adenosyl-L-methionine</name>
        <dbReference type="ChEBI" id="CHEBI:59789"/>
    </ligand>
</feature>
<dbReference type="Gene3D" id="3.40.50.720">
    <property type="entry name" value="NAD(P)-binding Rossmann-like Domain"/>
    <property type="match status" value="1"/>
</dbReference>
<dbReference type="InterPro" id="IPR003043">
    <property type="entry name" value="Uropor_MeTrfase_CS"/>
</dbReference>
<comment type="catalytic activity">
    <reaction evidence="15">
        <text>uroporphyrinogen III + 2 S-adenosyl-L-methionine = precorrin-2 + 2 S-adenosyl-L-homocysteine + H(+)</text>
        <dbReference type="Rhea" id="RHEA:32459"/>
        <dbReference type="ChEBI" id="CHEBI:15378"/>
        <dbReference type="ChEBI" id="CHEBI:57308"/>
        <dbReference type="ChEBI" id="CHEBI:57856"/>
        <dbReference type="ChEBI" id="CHEBI:58827"/>
        <dbReference type="ChEBI" id="CHEBI:59789"/>
        <dbReference type="EC" id="2.1.1.107"/>
    </reaction>
</comment>
<feature type="binding site" evidence="15">
    <location>
        <position position="306"/>
    </location>
    <ligand>
        <name>S-adenosyl-L-methionine</name>
        <dbReference type="ChEBI" id="CHEBI:59789"/>
    </ligand>
</feature>
<feature type="region of interest" description="Precorrin-2 dehydrogenase / sirohydrochlorin ferrochelatase" evidence="15">
    <location>
        <begin position="1"/>
        <end position="203"/>
    </location>
</feature>
<accession>A0ABS9I6P5</accession>
<dbReference type="InterPro" id="IPR036291">
    <property type="entry name" value="NAD(P)-bd_dom_sf"/>
</dbReference>
<comment type="pathway">
    <text evidence="15">Porphyrin-containing compound metabolism; siroheme biosynthesis; siroheme from sirohydrochlorin: step 1/1.</text>
</comment>
<comment type="function">
    <text evidence="15">Multifunctional enzyme that catalyzes the SAM-dependent methylations of uroporphyrinogen III at position C-2 and C-7 to form precorrin-2 via precorrin-1. Then it catalyzes the NAD-dependent ring dehydrogenation of precorrin-2 to yield sirohydrochlorin. Finally, it catalyzes the ferrochelation of sirohydrochlorin to yield siroheme.</text>
</comment>
<sequence>MEFLPLFHNLRGARVLVVGGGEIALRKSRLLADSGAVLRVVAPEIGAEVRALIERSGGEQILRGYTESDLNGCVLIIAATDDEPLNAQVSADARQRGVPVNVVDAPALCSVIFPAIVDRSPLVIAVSSGGDAPVLARLIRAKLETWIPPTYGHLAGLAARFRHQVKGLFPNVQQRRAFWEDVFQGPIADRQLAGQGAEAERLLQAKIDGDAPATTGEVYLVGAGPGDPDLLTFRALRLMQQADVVLYDRLVAPAILDLCRRDADRVYVGKQRADHALPQDQINQQLVDLAKQGKRVVRLKGGDPFIFGRGGEEIEELAAHGIPFQVVPGITAASGCAAYAGIPLTHRDHAQSVRFVTGHLKNGTTDLPWKDLVSPSQTLVLYMGLIGLPVICEQLIKHGRSADTPAALIQQGTTVNQRVFTGTLANLPQLVAEHEVHAPTLVIVGEVVTLREKLAWFEGAQASV</sequence>
<comment type="pathway">
    <text evidence="1 15">Porphyrin-containing compound metabolism; siroheme biosynthesis; sirohydrochlorin from precorrin-2: step 1/1.</text>
</comment>
<dbReference type="Pfam" id="PF10414">
    <property type="entry name" value="CysG_dimeriser"/>
    <property type="match status" value="1"/>
</dbReference>